<evidence type="ECO:0000313" key="2">
    <source>
        <dbReference type="Proteomes" id="UP000053464"/>
    </source>
</evidence>
<dbReference type="AlphaFoldDB" id="A0A0G9MZ34"/>
<evidence type="ECO:0000313" key="1">
    <source>
        <dbReference type="EMBL" id="KLE35965.1"/>
    </source>
</evidence>
<keyword evidence="2" id="KW-1185">Reference proteome</keyword>
<proteinExistence type="predicted"/>
<dbReference type="STRING" id="1581420.AAW00_06345"/>
<dbReference type="RefSeq" id="WP_047003369.1">
    <property type="nucleotide sequence ID" value="NZ_LBHB01000001.1"/>
</dbReference>
<comment type="caution">
    <text evidence="1">The sequence shown here is derived from an EMBL/GenBank/DDBJ whole genome shotgun (WGS) entry which is preliminary data.</text>
</comment>
<dbReference type="Proteomes" id="UP000053464">
    <property type="component" value="Unassembled WGS sequence"/>
</dbReference>
<reference evidence="1 2" key="1">
    <citation type="submission" date="2015-04" db="EMBL/GenBank/DDBJ databases">
        <title>The draft genome sequence of Erythrobacter luteus KA37.</title>
        <authorList>
            <person name="Zhuang L."/>
            <person name="Liu Y."/>
            <person name="Shao Z."/>
        </authorList>
    </citation>
    <scope>NUCLEOTIDE SEQUENCE [LARGE SCALE GENOMIC DNA]</scope>
    <source>
        <strain evidence="1 2">KA37</strain>
    </source>
</reference>
<protein>
    <submittedName>
        <fullName evidence="1">Uncharacterized protein</fullName>
    </submittedName>
</protein>
<dbReference type="PATRIC" id="fig|1581420.6.peg.1284"/>
<dbReference type="EMBL" id="LBHB01000001">
    <property type="protein sequence ID" value="KLE35965.1"/>
    <property type="molecule type" value="Genomic_DNA"/>
</dbReference>
<sequence length="274" mass="31324">MTRYDDIPYEDRRNPNLPWGYWIYIDDEVRGLPPLVDEYGHRWRSLREALWIDRLGMTGNYQFGHVDEEQVEFLLAVLAMIDRRVVCVEGVVADVFGDGWHATAHYAAWLSGERLIEPTPTLTSAKLTPEGQAILVMLASTRPADRAAMPIGPSGLHPFAQLRPEPDREAMEAAIRKAEAALPKDTVRFMRSGGPGRSMIVLLGAANAKLPMAETHWSISFKRAHHRDHFYAWLLAQPDRWQDWYRIAREQRAGALTEHLLTLFVGQDCEERRI</sequence>
<accession>A0A0G9MZ34</accession>
<gene>
    <name evidence="1" type="ORF">AAW00_06345</name>
</gene>
<organism evidence="1 2">
    <name type="scientific">Aurantiacibacter luteus</name>
    <dbReference type="NCBI Taxonomy" id="1581420"/>
    <lineage>
        <taxon>Bacteria</taxon>
        <taxon>Pseudomonadati</taxon>
        <taxon>Pseudomonadota</taxon>
        <taxon>Alphaproteobacteria</taxon>
        <taxon>Sphingomonadales</taxon>
        <taxon>Erythrobacteraceae</taxon>
        <taxon>Aurantiacibacter</taxon>
    </lineage>
</organism>
<name>A0A0G9MZ34_9SPHN</name>
<dbReference type="OrthoDB" id="7402767at2"/>